<dbReference type="PANTHER" id="PTHR33048">
    <property type="entry name" value="PTH11-LIKE INTEGRAL MEMBRANE PROTEIN (AFU_ORTHOLOGUE AFUA_5G11245)"/>
    <property type="match status" value="1"/>
</dbReference>
<protein>
    <submittedName>
        <fullName evidence="9">Integral membrane protein</fullName>
    </submittedName>
</protein>
<feature type="compositionally biased region" description="Basic and acidic residues" evidence="6">
    <location>
        <begin position="364"/>
        <end position="376"/>
    </location>
</feature>
<accession>A0ABR4PHH7</accession>
<proteinExistence type="inferred from homology"/>
<dbReference type="InterPro" id="IPR052337">
    <property type="entry name" value="SAT4-like"/>
</dbReference>
<dbReference type="InterPro" id="IPR049326">
    <property type="entry name" value="Rhodopsin_dom_fungi"/>
</dbReference>
<feature type="transmembrane region" description="Helical" evidence="7">
    <location>
        <begin position="141"/>
        <end position="162"/>
    </location>
</feature>
<evidence type="ECO:0000256" key="7">
    <source>
        <dbReference type="SAM" id="Phobius"/>
    </source>
</evidence>
<keyword evidence="2 7" id="KW-0812">Transmembrane</keyword>
<evidence type="ECO:0000259" key="8">
    <source>
        <dbReference type="Pfam" id="PF20684"/>
    </source>
</evidence>
<evidence type="ECO:0000256" key="3">
    <source>
        <dbReference type="ARBA" id="ARBA00022989"/>
    </source>
</evidence>
<comment type="subcellular location">
    <subcellularLocation>
        <location evidence="1">Membrane</location>
        <topology evidence="1">Multi-pass membrane protein</topology>
    </subcellularLocation>
</comment>
<evidence type="ECO:0000256" key="2">
    <source>
        <dbReference type="ARBA" id="ARBA00022692"/>
    </source>
</evidence>
<dbReference type="Pfam" id="PF20684">
    <property type="entry name" value="Fung_rhodopsin"/>
    <property type="match status" value="1"/>
</dbReference>
<reference evidence="9 10" key="1">
    <citation type="submission" date="2024-06" db="EMBL/GenBank/DDBJ databases">
        <title>Complete genome of Phlyctema vagabunda strain 19-DSS-EL-015.</title>
        <authorList>
            <person name="Fiorenzani C."/>
        </authorList>
    </citation>
    <scope>NUCLEOTIDE SEQUENCE [LARGE SCALE GENOMIC DNA]</scope>
    <source>
        <strain evidence="9 10">19-DSS-EL-015</strain>
    </source>
</reference>
<feature type="transmembrane region" description="Helical" evidence="7">
    <location>
        <begin position="222"/>
        <end position="243"/>
    </location>
</feature>
<dbReference type="EMBL" id="JBFCZG010000005">
    <property type="protein sequence ID" value="KAL3422759.1"/>
    <property type="molecule type" value="Genomic_DNA"/>
</dbReference>
<organism evidence="9 10">
    <name type="scientific">Phlyctema vagabunda</name>
    <dbReference type="NCBI Taxonomy" id="108571"/>
    <lineage>
        <taxon>Eukaryota</taxon>
        <taxon>Fungi</taxon>
        <taxon>Dikarya</taxon>
        <taxon>Ascomycota</taxon>
        <taxon>Pezizomycotina</taxon>
        <taxon>Leotiomycetes</taxon>
        <taxon>Helotiales</taxon>
        <taxon>Dermateaceae</taxon>
        <taxon>Phlyctema</taxon>
    </lineage>
</organism>
<name>A0ABR4PHH7_9HELO</name>
<evidence type="ECO:0000256" key="1">
    <source>
        <dbReference type="ARBA" id="ARBA00004141"/>
    </source>
</evidence>
<evidence type="ECO:0000256" key="6">
    <source>
        <dbReference type="SAM" id="MobiDB-lite"/>
    </source>
</evidence>
<dbReference type="Proteomes" id="UP001629113">
    <property type="component" value="Unassembled WGS sequence"/>
</dbReference>
<sequence>MQLPPLDVLATWPTPNYINPVTRGSANTILNLILFPIVIFIVVLRVYSRTRLSKNFGADDALIVCAVLPTAGFMVLSLLGQLVYHGDRHVWDIHLDKLILGLKIELAAQVLFSAGSTLTKLSMLAMVKRIMSVSNGFMFKLVNYAMILVVVQASVFCIVTIFQCRPPSDYWTLSFKPQPNCIYRPAHLLVAGTINTFTDFLVVIIPIPTVYHLDLGTRQRAIVILLFAVGFLVSCAGVARTVYTYRFSTSYDQTWSSFPVWISSCVELYVGIICASVPHTRLFFLHYMPSVLGSSRTSNDSNYRPSHGAKILSDPSEAATQDDFVGMNRFVSIDDNEPRSTSKVERHSESVLLTTRTGTSYDLESQRKGPEIWKPS</sequence>
<feature type="domain" description="Rhodopsin" evidence="8">
    <location>
        <begin position="44"/>
        <end position="283"/>
    </location>
</feature>
<feature type="compositionally biased region" description="Basic and acidic residues" evidence="6">
    <location>
        <begin position="336"/>
        <end position="349"/>
    </location>
</feature>
<evidence type="ECO:0000256" key="4">
    <source>
        <dbReference type="ARBA" id="ARBA00023136"/>
    </source>
</evidence>
<keyword evidence="4 7" id="KW-0472">Membrane</keyword>
<evidence type="ECO:0000313" key="9">
    <source>
        <dbReference type="EMBL" id="KAL3422759.1"/>
    </source>
</evidence>
<feature type="transmembrane region" description="Helical" evidence="7">
    <location>
        <begin position="258"/>
        <end position="278"/>
    </location>
</feature>
<dbReference type="PANTHER" id="PTHR33048:SF129">
    <property type="entry name" value="INTEGRAL MEMBRANE PROTEIN-RELATED"/>
    <property type="match status" value="1"/>
</dbReference>
<comment type="similarity">
    <text evidence="5">Belongs to the SAT4 family.</text>
</comment>
<feature type="transmembrane region" description="Helical" evidence="7">
    <location>
        <begin position="182"/>
        <end position="210"/>
    </location>
</feature>
<feature type="transmembrane region" description="Helical" evidence="7">
    <location>
        <begin position="29"/>
        <end position="48"/>
    </location>
</feature>
<feature type="compositionally biased region" description="Polar residues" evidence="6">
    <location>
        <begin position="351"/>
        <end position="363"/>
    </location>
</feature>
<evidence type="ECO:0000256" key="5">
    <source>
        <dbReference type="ARBA" id="ARBA00038359"/>
    </source>
</evidence>
<keyword evidence="3 7" id="KW-1133">Transmembrane helix</keyword>
<comment type="caution">
    <text evidence="9">The sequence shown here is derived from an EMBL/GenBank/DDBJ whole genome shotgun (WGS) entry which is preliminary data.</text>
</comment>
<feature type="region of interest" description="Disordered" evidence="6">
    <location>
        <begin position="335"/>
        <end position="376"/>
    </location>
</feature>
<feature type="transmembrane region" description="Helical" evidence="7">
    <location>
        <begin position="60"/>
        <end position="84"/>
    </location>
</feature>
<evidence type="ECO:0000313" key="10">
    <source>
        <dbReference type="Proteomes" id="UP001629113"/>
    </source>
</evidence>
<keyword evidence="10" id="KW-1185">Reference proteome</keyword>
<gene>
    <name evidence="9" type="ORF">PVAG01_06915</name>
</gene>
<feature type="transmembrane region" description="Helical" evidence="7">
    <location>
        <begin position="104"/>
        <end position="121"/>
    </location>
</feature>